<dbReference type="Pfam" id="PF12900">
    <property type="entry name" value="Pyridox_ox_2"/>
    <property type="match status" value="1"/>
</dbReference>
<dbReference type="RefSeq" id="WP_204916319.1">
    <property type="nucleotide sequence ID" value="NZ_BAAAQP010000011.1"/>
</dbReference>
<proteinExistence type="predicted"/>
<dbReference type="InterPro" id="IPR012349">
    <property type="entry name" value="Split_barrel_FMN-bd"/>
</dbReference>
<evidence type="ECO:0000313" key="1">
    <source>
        <dbReference type="EMBL" id="MBM7797672.1"/>
    </source>
</evidence>
<accession>A0ABS2RFC9</accession>
<dbReference type="EMBL" id="JAFBCF010000001">
    <property type="protein sequence ID" value="MBM7797672.1"/>
    <property type="molecule type" value="Genomic_DNA"/>
</dbReference>
<comment type="caution">
    <text evidence="1">The sequence shown here is derived from an EMBL/GenBank/DDBJ whole genome shotgun (WGS) entry which is preliminary data.</text>
</comment>
<dbReference type="Proteomes" id="UP000704762">
    <property type="component" value="Unassembled WGS sequence"/>
</dbReference>
<gene>
    <name evidence="1" type="ORF">JOE57_000593</name>
</gene>
<dbReference type="SUPFAM" id="SSF50475">
    <property type="entry name" value="FMN-binding split barrel"/>
    <property type="match status" value="1"/>
</dbReference>
<dbReference type="InterPro" id="IPR024747">
    <property type="entry name" value="Pyridox_Oxase-rel"/>
</dbReference>
<keyword evidence="2" id="KW-1185">Reference proteome</keyword>
<sequence length="153" mass="17074">MTTMSDHAGEESRQSEFTELSTERCLELLQTHTVGRVAWQAGDGPQILPVTYAYYGGCIVFRTSPYGLLSELSRPSDVAFEVDELDQDARTGWSIMARGRAQSVAEPVELVRLWSVDGLVPWASGLRNLFIQIIPRRISGRIVGRNLHPVSDR</sequence>
<reference evidence="1 2" key="1">
    <citation type="submission" date="2021-01" db="EMBL/GenBank/DDBJ databases">
        <title>Sequencing the genomes of 1000 actinobacteria strains.</title>
        <authorList>
            <person name="Klenk H.-P."/>
        </authorList>
    </citation>
    <scope>NUCLEOTIDE SEQUENCE [LARGE SCALE GENOMIC DNA]</scope>
    <source>
        <strain evidence="1 2">DSM 18662</strain>
    </source>
</reference>
<dbReference type="Gene3D" id="2.30.110.10">
    <property type="entry name" value="Electron Transport, Fmn-binding Protein, Chain A"/>
    <property type="match status" value="1"/>
</dbReference>
<organism evidence="1 2">
    <name type="scientific">Microlunatus panaciterrae</name>
    <dbReference type="NCBI Taxonomy" id="400768"/>
    <lineage>
        <taxon>Bacteria</taxon>
        <taxon>Bacillati</taxon>
        <taxon>Actinomycetota</taxon>
        <taxon>Actinomycetes</taxon>
        <taxon>Propionibacteriales</taxon>
        <taxon>Propionibacteriaceae</taxon>
        <taxon>Microlunatus</taxon>
    </lineage>
</organism>
<protein>
    <recommendedName>
        <fullName evidence="3">Nitroimidazol reductase NimA, pyridoxamine 5'-phosphate oxidase superfamily</fullName>
    </recommendedName>
</protein>
<evidence type="ECO:0008006" key="3">
    <source>
        <dbReference type="Google" id="ProtNLM"/>
    </source>
</evidence>
<name>A0ABS2RFC9_9ACTN</name>
<evidence type="ECO:0000313" key="2">
    <source>
        <dbReference type="Proteomes" id="UP000704762"/>
    </source>
</evidence>